<keyword evidence="1" id="KW-0812">Transmembrane</keyword>
<dbReference type="Proteomes" id="UP000002209">
    <property type="component" value="Chromosome"/>
</dbReference>
<evidence type="ECO:0000313" key="2">
    <source>
        <dbReference type="EMBL" id="BAH40944.1"/>
    </source>
</evidence>
<dbReference type="SUPFAM" id="SSF141571">
    <property type="entry name" value="Pentapeptide repeat-like"/>
    <property type="match status" value="1"/>
</dbReference>
<feature type="transmembrane region" description="Helical" evidence="1">
    <location>
        <begin position="12"/>
        <end position="36"/>
    </location>
</feature>
<dbReference type="Gene3D" id="2.160.20.80">
    <property type="entry name" value="E3 ubiquitin-protein ligase SopA"/>
    <property type="match status" value="1"/>
</dbReference>
<dbReference type="AlphaFoldDB" id="C1AEL7"/>
<evidence type="ECO:0000256" key="1">
    <source>
        <dbReference type="SAM" id="Phobius"/>
    </source>
</evidence>
<evidence type="ECO:0000313" key="3">
    <source>
        <dbReference type="Proteomes" id="UP000002209"/>
    </source>
</evidence>
<dbReference type="InterPro" id="IPR051082">
    <property type="entry name" value="Pentapeptide-BTB/POZ_domain"/>
</dbReference>
<keyword evidence="1" id="KW-0472">Membrane</keyword>
<evidence type="ECO:0008006" key="4">
    <source>
        <dbReference type="Google" id="ProtNLM"/>
    </source>
</evidence>
<keyword evidence="3" id="KW-1185">Reference proteome</keyword>
<dbReference type="EMBL" id="AP009153">
    <property type="protein sequence ID" value="BAH40944.1"/>
    <property type="molecule type" value="Genomic_DNA"/>
</dbReference>
<dbReference type="PANTHER" id="PTHR14136">
    <property type="entry name" value="BTB_POZ DOMAIN-CONTAINING PROTEIN KCTD9"/>
    <property type="match status" value="1"/>
</dbReference>
<dbReference type="Pfam" id="PF00805">
    <property type="entry name" value="Pentapeptide"/>
    <property type="match status" value="2"/>
</dbReference>
<dbReference type="HOGENOM" id="CLU_1068561_0_0_0"/>
<protein>
    <recommendedName>
        <fullName evidence="4">Pentapeptide repeat-containing protein</fullName>
    </recommendedName>
</protein>
<accession>C1AEL7</accession>
<sequence length="236" mass="25416">MQTAGMRSLFDSAMIIDALANLVKFWQIIIFVFGAYQFWANRRERLAADKVRNVQALTDSNYQAWQVVNSAQGKGGSGGRVDALANLVRNGQSLAGVNVDGAWLEGIDLRGANLQFASLRDANLQGADLTQANLKGADLSGANLTAATLDGAVLAGATVHATRLSAASLRATDLGDLHDWEHIRTITYARLHELQRAPAGFRDWARAQGAEDQITDADATRQDDAGLSYSTQFRAV</sequence>
<dbReference type="KEGG" id="gau:GAU_3902"/>
<keyword evidence="1" id="KW-1133">Transmembrane helix</keyword>
<dbReference type="PANTHER" id="PTHR14136:SF17">
    <property type="entry name" value="BTB_POZ DOMAIN-CONTAINING PROTEIN KCTD9"/>
    <property type="match status" value="1"/>
</dbReference>
<organism evidence="2 3">
    <name type="scientific">Gemmatimonas aurantiaca (strain DSM 14586 / JCM 11422 / NBRC 100505 / T-27)</name>
    <dbReference type="NCBI Taxonomy" id="379066"/>
    <lineage>
        <taxon>Bacteria</taxon>
        <taxon>Pseudomonadati</taxon>
        <taxon>Gemmatimonadota</taxon>
        <taxon>Gemmatimonadia</taxon>
        <taxon>Gemmatimonadales</taxon>
        <taxon>Gemmatimonadaceae</taxon>
        <taxon>Gemmatimonas</taxon>
    </lineage>
</organism>
<dbReference type="STRING" id="379066.GAU_3902"/>
<name>C1AEL7_GEMAT</name>
<dbReference type="InterPro" id="IPR001646">
    <property type="entry name" value="5peptide_repeat"/>
</dbReference>
<dbReference type="eggNOG" id="COG1357">
    <property type="taxonomic scope" value="Bacteria"/>
</dbReference>
<reference evidence="3" key="1">
    <citation type="submission" date="2006-03" db="EMBL/GenBank/DDBJ databases">
        <title>Complete genome sequence of Gemmatimonas aurantiaca T-27 that represents a novel phylum Gemmatimonadetes.</title>
        <authorList>
            <person name="Takasaki K."/>
            <person name="Ichikawa N."/>
            <person name="Miura H."/>
            <person name="Matsushita S."/>
            <person name="Watanabe Y."/>
            <person name="Oguchi A."/>
            <person name="Ankai A."/>
            <person name="Yashiro I."/>
            <person name="Takahashi M."/>
            <person name="Terui Y."/>
            <person name="Fukui S."/>
            <person name="Yokoyama H."/>
            <person name="Tanikawa S."/>
            <person name="Hanada S."/>
            <person name="Kamagata Y."/>
            <person name="Fujita N."/>
        </authorList>
    </citation>
    <scope>NUCLEOTIDE SEQUENCE [LARGE SCALE GENOMIC DNA]</scope>
    <source>
        <strain evidence="3">T-27 / DSM 14586 / JCM 11422 / NBRC 100505</strain>
    </source>
</reference>
<gene>
    <name evidence="2" type="ordered locus">GAU_3902</name>
</gene>
<proteinExistence type="predicted"/>